<reference evidence="2" key="1">
    <citation type="submission" date="2022-05" db="EMBL/GenBank/DDBJ databases">
        <title>Sphingomonas sp. strain RP10 Genome sequencing and assembly.</title>
        <authorList>
            <person name="Kim I."/>
        </authorList>
    </citation>
    <scope>NUCLEOTIDE SEQUENCE</scope>
    <source>
        <strain evidence="2">RP10</strain>
    </source>
</reference>
<dbReference type="SUPFAM" id="SSF88723">
    <property type="entry name" value="PIN domain-like"/>
    <property type="match status" value="1"/>
</dbReference>
<proteinExistence type="predicted"/>
<dbReference type="Proteomes" id="UP001139486">
    <property type="component" value="Unassembled WGS sequence"/>
</dbReference>
<dbReference type="EMBL" id="JAMLDY010000004">
    <property type="protein sequence ID" value="MCP3734191.1"/>
    <property type="molecule type" value="Genomic_DNA"/>
</dbReference>
<keyword evidence="3" id="KW-1185">Reference proteome</keyword>
<name>A0A9X2HN54_9SPHN</name>
<comment type="caution">
    <text evidence="2">The sequence shown here is derived from an EMBL/GenBank/DDBJ whole genome shotgun (WGS) entry which is preliminary data.</text>
</comment>
<dbReference type="Gene3D" id="3.40.50.1010">
    <property type="entry name" value="5'-nuclease"/>
    <property type="match status" value="1"/>
</dbReference>
<dbReference type="Pfam" id="PF01850">
    <property type="entry name" value="PIN"/>
    <property type="match status" value="1"/>
</dbReference>
<evidence type="ECO:0000313" key="2">
    <source>
        <dbReference type="EMBL" id="MCP3734191.1"/>
    </source>
</evidence>
<gene>
    <name evidence="2" type="ORF">M9979_04775</name>
</gene>
<dbReference type="InterPro" id="IPR002716">
    <property type="entry name" value="PIN_dom"/>
</dbReference>
<accession>A0A9X2HN54</accession>
<evidence type="ECO:0000259" key="1">
    <source>
        <dbReference type="Pfam" id="PF01850"/>
    </source>
</evidence>
<protein>
    <submittedName>
        <fullName evidence="2">Type II toxin-antitoxin system VapC family toxin</fullName>
    </submittedName>
</protein>
<sequence>MSAVVDASATMAIMLGETGAEMVRDVIRGSLMSAVNVSECCARGVERGASADMVLSILAMYEIAVVPFDLPLALEAARLREPTRAQGASLSDRACLALGWTRSLPIYTADRRLAEVDPALGIDIRLIR</sequence>
<feature type="domain" description="PIN" evidence="1">
    <location>
        <begin position="4"/>
        <end position="117"/>
    </location>
</feature>
<dbReference type="RefSeq" id="WP_254288187.1">
    <property type="nucleotide sequence ID" value="NZ_JAMLDY010000004.1"/>
</dbReference>
<organism evidence="2 3">
    <name type="scientific">Sphingomonas liriopis</name>
    <dbReference type="NCBI Taxonomy" id="2949094"/>
    <lineage>
        <taxon>Bacteria</taxon>
        <taxon>Pseudomonadati</taxon>
        <taxon>Pseudomonadota</taxon>
        <taxon>Alphaproteobacteria</taxon>
        <taxon>Sphingomonadales</taxon>
        <taxon>Sphingomonadaceae</taxon>
        <taxon>Sphingomonas</taxon>
    </lineage>
</organism>
<dbReference type="AlphaFoldDB" id="A0A9X2HN54"/>
<dbReference type="InterPro" id="IPR029060">
    <property type="entry name" value="PIN-like_dom_sf"/>
</dbReference>
<evidence type="ECO:0000313" key="3">
    <source>
        <dbReference type="Proteomes" id="UP001139486"/>
    </source>
</evidence>
<dbReference type="CDD" id="cd18682">
    <property type="entry name" value="PIN_VapC-like"/>
    <property type="match status" value="1"/>
</dbReference>